<evidence type="ECO:0000313" key="1">
    <source>
        <dbReference type="EMBL" id="TXX64779.1"/>
    </source>
</evidence>
<proteinExistence type="predicted"/>
<reference evidence="1 2" key="1">
    <citation type="submission" date="2019-06" db="EMBL/GenBank/DDBJ databases">
        <title>Vibrio cholerae phylogeny based on whole-genome sequencing reveals genetic diversity and population strucutre.</title>
        <authorList>
            <person name="Zhiqiu Y."/>
            <person name="Bin L."/>
            <person name="Lingyan J."/>
        </authorList>
    </citation>
    <scope>NUCLEOTIDE SEQUENCE [LARGE SCALE GENOMIC DNA]</scope>
    <source>
        <strain evidence="1 2">N2814</strain>
    </source>
</reference>
<dbReference type="AlphaFoldDB" id="A0ABD7SJW2"/>
<evidence type="ECO:0000313" key="2">
    <source>
        <dbReference type="Proteomes" id="UP000323819"/>
    </source>
</evidence>
<dbReference type="EMBL" id="VSIJ01000035">
    <property type="protein sequence ID" value="TXX64779.1"/>
    <property type="molecule type" value="Genomic_DNA"/>
</dbReference>
<sequence length="153" mass="17232">MENNIQKFDRIAALIFADLYRKFPVRSHVCVYTLFDCKESGYWNKGIWYEPEDLANSDREFYVHTVKWLIDSGYVIGTIEHHNDSSITLSMKGLQLLKSVPDSLDSSESLGEQLLSVVNSGAKDSAAQLISKALSYDNLISQVSNFFSSAPQI</sequence>
<comment type="caution">
    <text evidence="1">The sequence shown here is derived from an EMBL/GenBank/DDBJ whole genome shotgun (WGS) entry which is preliminary data.</text>
</comment>
<organism evidence="1 2">
    <name type="scientific">Vibrio cholerae</name>
    <dbReference type="NCBI Taxonomy" id="666"/>
    <lineage>
        <taxon>Bacteria</taxon>
        <taxon>Pseudomonadati</taxon>
        <taxon>Pseudomonadota</taxon>
        <taxon>Gammaproteobacteria</taxon>
        <taxon>Vibrionales</taxon>
        <taxon>Vibrionaceae</taxon>
        <taxon>Vibrio</taxon>
    </lineage>
</organism>
<dbReference type="RefSeq" id="WP_148522154.1">
    <property type="nucleotide sequence ID" value="NZ_JAMXOG010000033.1"/>
</dbReference>
<name>A0ABD7SJW2_VIBCL</name>
<gene>
    <name evidence="1" type="ORF">FXF03_14985</name>
</gene>
<dbReference type="Proteomes" id="UP000323819">
    <property type="component" value="Unassembled WGS sequence"/>
</dbReference>
<protein>
    <submittedName>
        <fullName evidence="1">Uncharacterized protein</fullName>
    </submittedName>
</protein>
<accession>A0ABD7SJW2</accession>